<dbReference type="EMBL" id="WMFA01000002">
    <property type="protein sequence ID" value="MYL70489.1"/>
    <property type="molecule type" value="Genomic_DNA"/>
</dbReference>
<sequence length="292" mass="34419">MRVHSPKRRRLMVYLKAEPMNEEQLKKVLSEVKKGEIPWAEVHEQELISSMMAHIGSLDAALRDDLIFSTFAQLIVEKNQLKEELMEEMMDLCLRELLFKGIGEKDTDTVFTRTFTSLLMALLLYRDKEDDFLSRTNIVDVKEAFLRYLSLEEDYRGYVNDRGWAHSMAHVADAVDELVRNEKTDSAVYPELFRALWSKIFIYEHAYIHGEEERILTPIMEMLNRGLEINLVEDHLKELSLDWHEHKNKATMEQYLIFRNNAKAFLKSLYIQLNQQSNYMQLQKQVVVLLGK</sequence>
<gene>
    <name evidence="1" type="ORF">GLW00_06500</name>
</gene>
<accession>A0A845F9B8</accession>
<evidence type="ECO:0000313" key="2">
    <source>
        <dbReference type="Proteomes" id="UP000450457"/>
    </source>
</evidence>
<dbReference type="AlphaFoldDB" id="A0A845F9B8"/>
<reference evidence="1 2" key="1">
    <citation type="submission" date="2019-11" db="EMBL/GenBank/DDBJ databases">
        <title>Genome sequences of 17 halophilic strains isolated from different environments.</title>
        <authorList>
            <person name="Furrow R.E."/>
        </authorList>
    </citation>
    <scope>NUCLEOTIDE SEQUENCE [LARGE SCALE GENOMIC DNA]</scope>
    <source>
        <strain evidence="1 2">SL-4</strain>
    </source>
</reference>
<organism evidence="1 2">
    <name type="scientific">Halobacillus litoralis</name>
    <dbReference type="NCBI Taxonomy" id="45668"/>
    <lineage>
        <taxon>Bacteria</taxon>
        <taxon>Bacillati</taxon>
        <taxon>Bacillota</taxon>
        <taxon>Bacilli</taxon>
        <taxon>Bacillales</taxon>
        <taxon>Bacillaceae</taxon>
        <taxon>Halobacillus</taxon>
    </lineage>
</organism>
<name>A0A845F9B8_9BACI</name>
<proteinExistence type="predicted"/>
<dbReference type="InterPro" id="IPR021247">
    <property type="entry name" value="DUF2785"/>
</dbReference>
<comment type="caution">
    <text evidence="1">The sequence shown here is derived from an EMBL/GenBank/DDBJ whole genome shotgun (WGS) entry which is preliminary data.</text>
</comment>
<evidence type="ECO:0000313" key="1">
    <source>
        <dbReference type="EMBL" id="MYL70489.1"/>
    </source>
</evidence>
<protein>
    <submittedName>
        <fullName evidence="1">DUF2785 domain-containing protein</fullName>
    </submittedName>
</protein>
<dbReference type="Proteomes" id="UP000450457">
    <property type="component" value="Unassembled WGS sequence"/>
</dbReference>
<dbReference type="Pfam" id="PF10978">
    <property type="entry name" value="DUF2785"/>
    <property type="match status" value="1"/>
</dbReference>